<evidence type="ECO:0000313" key="3">
    <source>
        <dbReference type="Proteomes" id="UP000559010"/>
    </source>
</evidence>
<keyword evidence="3" id="KW-1185">Reference proteome</keyword>
<protein>
    <submittedName>
        <fullName evidence="2">DUF4440 domain-containing protein</fullName>
    </submittedName>
</protein>
<evidence type="ECO:0000313" key="2">
    <source>
        <dbReference type="EMBL" id="NMM47359.1"/>
    </source>
</evidence>
<organism evidence="2 3">
    <name type="scientific">Marinigracilibium pacificum</name>
    <dbReference type="NCBI Taxonomy" id="2729599"/>
    <lineage>
        <taxon>Bacteria</taxon>
        <taxon>Pseudomonadati</taxon>
        <taxon>Bacteroidota</taxon>
        <taxon>Cytophagia</taxon>
        <taxon>Cytophagales</taxon>
        <taxon>Flammeovirgaceae</taxon>
        <taxon>Marinigracilibium</taxon>
    </lineage>
</organism>
<evidence type="ECO:0000259" key="1">
    <source>
        <dbReference type="Pfam" id="PF14534"/>
    </source>
</evidence>
<dbReference type="Pfam" id="PF14534">
    <property type="entry name" value="DUF4440"/>
    <property type="match status" value="1"/>
</dbReference>
<dbReference type="AlphaFoldDB" id="A0A848IZD8"/>
<dbReference type="InterPro" id="IPR027843">
    <property type="entry name" value="DUF4440"/>
</dbReference>
<dbReference type="SUPFAM" id="SSF54427">
    <property type="entry name" value="NTF2-like"/>
    <property type="match status" value="1"/>
</dbReference>
<proteinExistence type="predicted"/>
<dbReference type="RefSeq" id="WP_169677987.1">
    <property type="nucleotide sequence ID" value="NZ_JABBNU010000002.1"/>
</dbReference>
<comment type="caution">
    <text evidence="2">The sequence shown here is derived from an EMBL/GenBank/DDBJ whole genome shotgun (WGS) entry which is preliminary data.</text>
</comment>
<reference evidence="2 3" key="1">
    <citation type="submission" date="2020-04" db="EMBL/GenBank/DDBJ databases">
        <title>Flammeovirgaceae bacterium KN852 isolated from deep sea.</title>
        <authorList>
            <person name="Zhang D.-C."/>
        </authorList>
    </citation>
    <scope>NUCLEOTIDE SEQUENCE [LARGE SCALE GENOMIC DNA]</scope>
    <source>
        <strain evidence="2 3">KN852</strain>
    </source>
</reference>
<feature type="domain" description="DUF4440" evidence="1">
    <location>
        <begin position="33"/>
        <end position="144"/>
    </location>
</feature>
<gene>
    <name evidence="2" type="ORF">HH304_03040</name>
</gene>
<dbReference type="Gene3D" id="3.10.450.50">
    <property type="match status" value="1"/>
</dbReference>
<name>A0A848IZD8_9BACT</name>
<accession>A0A848IZD8</accession>
<dbReference type="EMBL" id="JABBNU010000002">
    <property type="protein sequence ID" value="NMM47359.1"/>
    <property type="molecule type" value="Genomic_DNA"/>
</dbReference>
<dbReference type="Proteomes" id="UP000559010">
    <property type="component" value="Unassembled WGS sequence"/>
</dbReference>
<dbReference type="PROSITE" id="PS51257">
    <property type="entry name" value="PROKAR_LIPOPROTEIN"/>
    <property type="match status" value="1"/>
</dbReference>
<dbReference type="InterPro" id="IPR032710">
    <property type="entry name" value="NTF2-like_dom_sf"/>
</dbReference>
<sequence length="148" mass="17002">MKALHFIIVILLIAGCLQKDENQLSEVDIKNEIINAEKRFNEYLLQNGVASAFHHFAAPEAVILRGPNNLIKGPEAIMKFYSDPRYEVAKAYWKPDKVEISKDGTLASTWGKYEWISVDSLGNETKSEGIFHTVWKKMPDGKWKYIWD</sequence>